<dbReference type="PROSITE" id="PS50883">
    <property type="entry name" value="EAL"/>
    <property type="match status" value="1"/>
</dbReference>
<feature type="transmembrane region" description="Helical" evidence="2">
    <location>
        <begin position="271"/>
        <end position="291"/>
    </location>
</feature>
<dbReference type="SUPFAM" id="SSF141868">
    <property type="entry name" value="EAL domain-like"/>
    <property type="match status" value="1"/>
</dbReference>
<dbReference type="SMART" id="SM00267">
    <property type="entry name" value="GGDEF"/>
    <property type="match status" value="1"/>
</dbReference>
<dbReference type="CDD" id="cd01948">
    <property type="entry name" value="EAL"/>
    <property type="match status" value="1"/>
</dbReference>
<dbReference type="AlphaFoldDB" id="A0A842HQJ6"/>
<protein>
    <submittedName>
        <fullName evidence="5">EAL domain-containing protein</fullName>
    </submittedName>
</protein>
<dbReference type="Gene3D" id="3.20.20.450">
    <property type="entry name" value="EAL domain"/>
    <property type="match status" value="1"/>
</dbReference>
<organism evidence="5 6">
    <name type="scientific">Pusillimonas minor</name>
    <dbReference type="NCBI Taxonomy" id="2697024"/>
    <lineage>
        <taxon>Bacteria</taxon>
        <taxon>Pseudomonadati</taxon>
        <taxon>Pseudomonadota</taxon>
        <taxon>Betaproteobacteria</taxon>
        <taxon>Burkholderiales</taxon>
        <taxon>Alcaligenaceae</taxon>
        <taxon>Pusillimonas</taxon>
    </lineage>
</organism>
<dbReference type="Pfam" id="PF00563">
    <property type="entry name" value="EAL"/>
    <property type="match status" value="1"/>
</dbReference>
<dbReference type="InterPro" id="IPR035919">
    <property type="entry name" value="EAL_sf"/>
</dbReference>
<keyword evidence="2" id="KW-0812">Transmembrane</keyword>
<dbReference type="InterPro" id="IPR052155">
    <property type="entry name" value="Biofilm_reg_signaling"/>
</dbReference>
<dbReference type="CDD" id="cd01949">
    <property type="entry name" value="GGDEF"/>
    <property type="match status" value="1"/>
</dbReference>
<name>A0A842HQJ6_9BURK</name>
<dbReference type="EMBL" id="JACJUU010000003">
    <property type="protein sequence ID" value="MBC2769531.1"/>
    <property type="molecule type" value="Genomic_DNA"/>
</dbReference>
<dbReference type="PANTHER" id="PTHR44757:SF2">
    <property type="entry name" value="BIOFILM ARCHITECTURE MAINTENANCE PROTEIN MBAA"/>
    <property type="match status" value="1"/>
</dbReference>
<keyword evidence="2" id="KW-1133">Transmembrane helix</keyword>
<dbReference type="SUPFAM" id="SSF55073">
    <property type="entry name" value="Nucleotide cyclase"/>
    <property type="match status" value="1"/>
</dbReference>
<keyword evidence="6" id="KW-1185">Reference proteome</keyword>
<dbReference type="GO" id="GO:0003824">
    <property type="term" value="F:catalytic activity"/>
    <property type="evidence" value="ECO:0007669"/>
    <property type="project" value="UniProtKB-ARBA"/>
</dbReference>
<dbReference type="PROSITE" id="PS50887">
    <property type="entry name" value="GGDEF"/>
    <property type="match status" value="1"/>
</dbReference>
<dbReference type="Gene3D" id="3.30.70.270">
    <property type="match status" value="1"/>
</dbReference>
<comment type="caution">
    <text evidence="5">The sequence shown here is derived from an EMBL/GenBank/DDBJ whole genome shotgun (WGS) entry which is preliminary data.</text>
</comment>
<evidence type="ECO:0000256" key="2">
    <source>
        <dbReference type="SAM" id="Phobius"/>
    </source>
</evidence>
<evidence type="ECO:0000256" key="1">
    <source>
        <dbReference type="SAM" id="Coils"/>
    </source>
</evidence>
<evidence type="ECO:0000313" key="6">
    <source>
        <dbReference type="Proteomes" id="UP000545386"/>
    </source>
</evidence>
<dbReference type="Proteomes" id="UP000545386">
    <property type="component" value="Unassembled WGS sequence"/>
</dbReference>
<accession>A0A842HQJ6</accession>
<dbReference type="SMART" id="SM00052">
    <property type="entry name" value="EAL"/>
    <property type="match status" value="1"/>
</dbReference>
<dbReference type="InterPro" id="IPR000160">
    <property type="entry name" value="GGDEF_dom"/>
</dbReference>
<dbReference type="InterPro" id="IPR043128">
    <property type="entry name" value="Rev_trsase/Diguanyl_cyclase"/>
</dbReference>
<evidence type="ECO:0000259" key="4">
    <source>
        <dbReference type="PROSITE" id="PS50887"/>
    </source>
</evidence>
<dbReference type="InterPro" id="IPR001633">
    <property type="entry name" value="EAL_dom"/>
</dbReference>
<dbReference type="FunFam" id="3.30.70.270:FF:000001">
    <property type="entry name" value="Diguanylate cyclase domain protein"/>
    <property type="match status" value="1"/>
</dbReference>
<keyword evidence="2" id="KW-0472">Membrane</keyword>
<evidence type="ECO:0000313" key="5">
    <source>
        <dbReference type="EMBL" id="MBC2769531.1"/>
    </source>
</evidence>
<evidence type="ECO:0000259" key="3">
    <source>
        <dbReference type="PROSITE" id="PS50883"/>
    </source>
</evidence>
<dbReference type="PANTHER" id="PTHR44757">
    <property type="entry name" value="DIGUANYLATE CYCLASE DGCP"/>
    <property type="match status" value="1"/>
</dbReference>
<feature type="domain" description="GGDEF" evidence="4">
    <location>
        <begin position="356"/>
        <end position="489"/>
    </location>
</feature>
<dbReference type="InterPro" id="IPR029787">
    <property type="entry name" value="Nucleotide_cyclase"/>
</dbReference>
<feature type="coiled-coil region" evidence="1">
    <location>
        <begin position="291"/>
        <end position="321"/>
    </location>
</feature>
<sequence length="756" mass="84548">MGLVTIAFIWLLDHRQYSAAHAEALESKANEHLNLATIAAEHLKQLADRSLAVSTVMNASASALSNTPSDASRALAKDPVFNRLSIYSAQGDWQYHSHDNLPAIVPQHWLEQVYAQIETHGFVPFLPVSDISGPNTAAPKWHLPLLLPVADPQTRTRLDRIMLVEMDVGYLASLYQNIEMGHSGVIQLLDAAGQERLRADTSGVIFNGGELIAGPEQPKDPLRGGYRSVANGSVYQSLYVTVPEHGWRIVVSQQLDEILAPVQTRQTNQTWLGIVMSVVILLTISWIFTVLRRQQASLKALQQSEQEKQRLIESLETAHRRSSHAASTDHLSGLFNRREFIRIASECLTQQRAKRRLLAILFIDLDRFKSINDTLGHKVGDMLLQAVAGRIQRMLGPEDQAARFGGDEFVVMLADNRSEQQITEWVKALTEKLSAMYSLEGVELNTSPSVGISICPRDAQDIDEMIRCADAAMYSAKRAGRGQYRFFDPSLNTSRIEEFHIEQALGEALRKRQFILHYQPQVRLDTLTISGYEALVRWRHPEFGLVYPDRFITIAERSGFIIDLGKEVLRLACEQLKKWKAQGICTTVSVNVSALQLGQEDFADSVLRELALHDIAPEQLELEITETAILDREQLAIDHLERLKKAGITISLDDFGLGYAGFAHLYALPINKLKIDRGLIAQLSNTHDDSPIVSSTIALAKRLQLQVVAEGVETREQLVYLKISGCDYGQGYHFSRPLSAEQLPEFDDAFKLKEVA</sequence>
<dbReference type="NCBIfam" id="TIGR00254">
    <property type="entry name" value="GGDEF"/>
    <property type="match status" value="1"/>
</dbReference>
<gene>
    <name evidence="5" type="ORF">GTU67_06335</name>
</gene>
<keyword evidence="1" id="KW-0175">Coiled coil</keyword>
<proteinExistence type="predicted"/>
<reference evidence="5 6" key="1">
    <citation type="submission" date="2020-08" db="EMBL/GenBank/DDBJ databases">
        <title>Paraeoetvoesia sp. YC-7-48 draft genome sequence.</title>
        <authorList>
            <person name="Yao L."/>
        </authorList>
    </citation>
    <scope>NUCLEOTIDE SEQUENCE [LARGE SCALE GENOMIC DNA]</scope>
    <source>
        <strain evidence="6">YC-7-48</strain>
    </source>
</reference>
<dbReference type="Pfam" id="PF00990">
    <property type="entry name" value="GGDEF"/>
    <property type="match status" value="1"/>
</dbReference>
<feature type="domain" description="EAL" evidence="3">
    <location>
        <begin position="498"/>
        <end position="751"/>
    </location>
</feature>